<protein>
    <submittedName>
        <fullName evidence="1">Uncharacterized protein</fullName>
    </submittedName>
</protein>
<evidence type="ECO:0000313" key="2">
    <source>
        <dbReference type="Proteomes" id="UP000249390"/>
    </source>
</evidence>
<proteinExistence type="predicted"/>
<dbReference type="Proteomes" id="UP000249390">
    <property type="component" value="Unassembled WGS sequence"/>
</dbReference>
<organism evidence="1 2">
    <name type="scientific">Cuscuta australis</name>
    <dbReference type="NCBI Taxonomy" id="267555"/>
    <lineage>
        <taxon>Eukaryota</taxon>
        <taxon>Viridiplantae</taxon>
        <taxon>Streptophyta</taxon>
        <taxon>Embryophyta</taxon>
        <taxon>Tracheophyta</taxon>
        <taxon>Spermatophyta</taxon>
        <taxon>Magnoliopsida</taxon>
        <taxon>eudicotyledons</taxon>
        <taxon>Gunneridae</taxon>
        <taxon>Pentapetalae</taxon>
        <taxon>asterids</taxon>
        <taxon>lamiids</taxon>
        <taxon>Solanales</taxon>
        <taxon>Convolvulaceae</taxon>
        <taxon>Cuscuteae</taxon>
        <taxon>Cuscuta</taxon>
        <taxon>Cuscuta subgen. Grammica</taxon>
        <taxon>Cuscuta sect. Cleistogrammica</taxon>
    </lineage>
</organism>
<evidence type="ECO:0000313" key="1">
    <source>
        <dbReference type="EMBL" id="RAL42935.1"/>
    </source>
</evidence>
<reference evidence="1 2" key="1">
    <citation type="submission" date="2018-06" db="EMBL/GenBank/DDBJ databases">
        <title>The Genome of Cuscuta australis (Dodder) Provides Insight into the Evolution of Plant Parasitism.</title>
        <authorList>
            <person name="Liu H."/>
        </authorList>
    </citation>
    <scope>NUCLEOTIDE SEQUENCE [LARGE SCALE GENOMIC DNA]</scope>
    <source>
        <strain evidence="2">cv. Yunnan</strain>
        <tissue evidence="1">Vines</tissue>
    </source>
</reference>
<keyword evidence="2" id="KW-1185">Reference proteome</keyword>
<dbReference type="EMBL" id="NQVE01000161">
    <property type="protein sequence ID" value="RAL42935.1"/>
    <property type="molecule type" value="Genomic_DNA"/>
</dbReference>
<sequence length="221" mass="25609">MLALNYLVKQVKKEEGKEFLRTATAAVHQARHLTKRTHRDMARACHWQTERAGETERIAGEERGTAVLRRRLRRGVRIEIPIPDFQRFSGNSSFSHPPQCFLTFSSIFCIRCRFFLEQMTIQDLNLEMANEPMLVKENFVEIGNRALLAANAGRRWILGIDANGRRIMAMVDMVMERRVDMMVVGTRGDMGQMVDMVVVGRRVDMVVVGRRVDMEEKKKRR</sequence>
<name>A0A328DB17_9ASTE</name>
<comment type="caution">
    <text evidence="1">The sequence shown here is derived from an EMBL/GenBank/DDBJ whole genome shotgun (WGS) entry which is preliminary data.</text>
</comment>
<accession>A0A328DB17</accession>
<dbReference type="AlphaFoldDB" id="A0A328DB17"/>
<gene>
    <name evidence="1" type="ORF">DM860_009717</name>
</gene>